<gene>
    <name evidence="2" type="ORF">ACFPZ3_28520</name>
</gene>
<dbReference type="EMBL" id="JBHSPA010000031">
    <property type="protein sequence ID" value="MFC5827824.1"/>
    <property type="molecule type" value="Genomic_DNA"/>
</dbReference>
<organism evidence="2 3">
    <name type="scientific">Nonomuraea insulae</name>
    <dbReference type="NCBI Taxonomy" id="1616787"/>
    <lineage>
        <taxon>Bacteria</taxon>
        <taxon>Bacillati</taxon>
        <taxon>Actinomycetota</taxon>
        <taxon>Actinomycetes</taxon>
        <taxon>Streptosporangiales</taxon>
        <taxon>Streptosporangiaceae</taxon>
        <taxon>Nonomuraea</taxon>
    </lineage>
</organism>
<evidence type="ECO:0000313" key="3">
    <source>
        <dbReference type="Proteomes" id="UP001596058"/>
    </source>
</evidence>
<keyword evidence="2" id="KW-0547">Nucleotide-binding</keyword>
<dbReference type="RefSeq" id="WP_379517326.1">
    <property type="nucleotide sequence ID" value="NZ_JBHSPA010000031.1"/>
</dbReference>
<evidence type="ECO:0000313" key="2">
    <source>
        <dbReference type="EMBL" id="MFC5827824.1"/>
    </source>
</evidence>
<dbReference type="Pfam" id="PF03704">
    <property type="entry name" value="BTAD"/>
    <property type="match status" value="1"/>
</dbReference>
<evidence type="ECO:0000259" key="1">
    <source>
        <dbReference type="SMART" id="SM01043"/>
    </source>
</evidence>
<dbReference type="SUPFAM" id="SSF46894">
    <property type="entry name" value="C-terminal effector domain of the bipartite response regulators"/>
    <property type="match status" value="1"/>
</dbReference>
<dbReference type="Proteomes" id="UP001596058">
    <property type="component" value="Unassembled WGS sequence"/>
</dbReference>
<keyword evidence="3" id="KW-1185">Reference proteome</keyword>
<accession>A0ABW1CPZ8</accession>
<dbReference type="SUPFAM" id="SSF48452">
    <property type="entry name" value="TPR-like"/>
    <property type="match status" value="1"/>
</dbReference>
<comment type="caution">
    <text evidence="2">The sequence shown here is derived from an EMBL/GenBank/DDBJ whole genome shotgun (WGS) entry which is preliminary data.</text>
</comment>
<dbReference type="SUPFAM" id="SSF52540">
    <property type="entry name" value="P-loop containing nucleoside triphosphate hydrolases"/>
    <property type="match status" value="1"/>
</dbReference>
<dbReference type="InterPro" id="IPR016032">
    <property type="entry name" value="Sig_transdc_resp-reg_C-effctor"/>
</dbReference>
<proteinExistence type="predicted"/>
<dbReference type="InterPro" id="IPR036388">
    <property type="entry name" value="WH-like_DNA-bd_sf"/>
</dbReference>
<dbReference type="InterPro" id="IPR005158">
    <property type="entry name" value="BTAD"/>
</dbReference>
<dbReference type="InterPro" id="IPR011990">
    <property type="entry name" value="TPR-like_helical_dom_sf"/>
</dbReference>
<dbReference type="GO" id="GO:0005524">
    <property type="term" value="F:ATP binding"/>
    <property type="evidence" value="ECO:0007669"/>
    <property type="project" value="UniProtKB-KW"/>
</dbReference>
<dbReference type="PANTHER" id="PTHR47691">
    <property type="entry name" value="REGULATOR-RELATED"/>
    <property type="match status" value="1"/>
</dbReference>
<dbReference type="PRINTS" id="PR00364">
    <property type="entry name" value="DISEASERSIST"/>
</dbReference>
<name>A0ABW1CPZ8_9ACTN</name>
<dbReference type="PANTHER" id="PTHR47691:SF3">
    <property type="entry name" value="HTH-TYPE TRANSCRIPTIONAL REGULATOR RV0890C-RELATED"/>
    <property type="match status" value="1"/>
</dbReference>
<dbReference type="InterPro" id="IPR027417">
    <property type="entry name" value="P-loop_NTPase"/>
</dbReference>
<dbReference type="Gene3D" id="1.10.10.10">
    <property type="entry name" value="Winged helix-like DNA-binding domain superfamily/Winged helix DNA-binding domain"/>
    <property type="match status" value="1"/>
</dbReference>
<dbReference type="Gene3D" id="1.25.40.10">
    <property type="entry name" value="Tetratricopeptide repeat domain"/>
    <property type="match status" value="1"/>
</dbReference>
<protein>
    <submittedName>
        <fullName evidence="2">ATP-binding protein</fullName>
    </submittedName>
</protein>
<dbReference type="SMART" id="SM01043">
    <property type="entry name" value="BTAD"/>
    <property type="match status" value="1"/>
</dbReference>
<feature type="domain" description="Bacterial transcriptional activator" evidence="1">
    <location>
        <begin position="97"/>
        <end position="225"/>
    </location>
</feature>
<sequence>MGDSLTLLLLGPPELALQGRPVGIRAAKTRALLCYLAATPGPRPRSELAALLWGERPDANARGSLRLALSELRKEVGGWLDITRDHVRFLAGDGCFVDHGHLARTPTVAEALRLWRGDFMDGVEFCDAPAFGGWLESERGRARLLLRELLLRAGSAPPEQFVRLARLVAELNPYDEEAHRLLITALAGAGNRGAALACYDDLRRRLADDLGVEPAPETAAVRRLLVTPVRRAAPPVPRTDLFGRDTEIRELRALLARERLVTLRGPGGVGKTRLAIAAAASSCAFVSFAGVRPEAAVTTLAQRLGVDLSPQRPALDLLLAALSCREQLLVLDNLEHLPAFDPVIGRIMRTAPGVRILATSRRRLDVPGQVTFEVAGLPGPAAEALFVCRALRAQPAFDPDRHAAPVAAICAATGGLPLAIELAAGLLRAVPLAELAQRLGANAGLLSADGPAARSRHACMRTVFETSWRLLDPAGQAALAALSVFGGGCTLRAALEVARTTPRVLIRLVDHSMIQLTPSGRYVLHPLIQQFAAGHLHPRERRAVRERHAACFSRLLDRHAAALQDASDTEVTRLLGAEMDNIRPAWAVSGRPGFLDRYWVLCLRLRLYEESGAIVLRHLARTSEAPYLRARWLRMAGVSEHQLARECESTRLARAALDAVGERLPTSRPGLAAAALTAAARQFLHRALPIRRSGSATQAEVAQALTFLARLAYHQQDLLTMVAASLRQLNAADRTPDPALRAEAYANFATIARVAGQHRLAARYGALADRSLSDIDHPTEPAGRARLARGLDLLAAGDFEGARGSFAECRARTLDPRVAENCAGMLAETALWRGDFEQAAELFADTAEQAARRVGGDDIGRHWCLIGQAEALLRIDGTSAERIGQVLTAARASTDRRRAHEQRLGLRDGPVMPVIQEMRLLTAAARLGRSDPGQALTAVLDLAGRLPSAQRGMLECWSGLAELLVSLPPDAATARRLDRHLAAYQSRHPGAAARIGWARALVLAHGGRRKAAGKAAEQAMRTAERLGAPYDHHRAKDLVAGQGFVREKPKDLQVG</sequence>
<reference evidence="3" key="1">
    <citation type="journal article" date="2019" name="Int. J. Syst. Evol. Microbiol.">
        <title>The Global Catalogue of Microorganisms (GCM) 10K type strain sequencing project: providing services to taxonomists for standard genome sequencing and annotation.</title>
        <authorList>
            <consortium name="The Broad Institute Genomics Platform"/>
            <consortium name="The Broad Institute Genome Sequencing Center for Infectious Disease"/>
            <person name="Wu L."/>
            <person name="Ma J."/>
        </authorList>
    </citation>
    <scope>NUCLEOTIDE SEQUENCE [LARGE SCALE GENOMIC DNA]</scope>
    <source>
        <strain evidence="3">CCUG 53903</strain>
    </source>
</reference>
<keyword evidence="2" id="KW-0067">ATP-binding</keyword>